<accession>E9RJ78</accession>
<dbReference type="AlphaFoldDB" id="E9RJ78"/>
<keyword evidence="1" id="KW-0614">Plasmid</keyword>
<organism evidence="1">
    <name type="scientific">Bacillus subtilis subsp. natto</name>
    <dbReference type="NCBI Taxonomy" id="86029"/>
    <lineage>
        <taxon>Bacteria</taxon>
        <taxon>Bacillati</taxon>
        <taxon>Bacillota</taxon>
        <taxon>Bacilli</taxon>
        <taxon>Bacillales</taxon>
        <taxon>Bacillaceae</taxon>
        <taxon>Bacillus</taxon>
    </lineage>
</organism>
<sequence>MLGALKVFVRLCVNKALQEDFCGFKGCFSSLQAGSMPAFNQGKH</sequence>
<protein>
    <submittedName>
        <fullName evidence="1">Uncharacterized protein</fullName>
    </submittedName>
</protein>
<reference evidence="1" key="1">
    <citation type="journal article" date="2006" name="Biosci. Biotechnol. Biochem.">
        <title>Conjugational transfer kinetics of pLS20 between Bacillus subtilis in liquid medium.</title>
        <authorList>
            <person name="Itaya M."/>
            <person name="Sakaya N."/>
            <person name="Matsunaga S."/>
            <person name="Fujita K."/>
            <person name="Kaneko S."/>
        </authorList>
    </citation>
    <scope>NUCLEOTIDE SEQUENCE</scope>
    <source>
        <strain evidence="1">IFO 3335</strain>
        <plasmid evidence="1">pLS20</plasmid>
    </source>
</reference>
<evidence type="ECO:0000313" key="1">
    <source>
        <dbReference type="EMBL" id="BAJ76993.1"/>
    </source>
</evidence>
<name>E9RJ78_BACNA</name>
<proteinExistence type="predicted"/>
<dbReference type="EMBL" id="AB615352">
    <property type="protein sequence ID" value="BAJ76993.1"/>
    <property type="molecule type" value="Genomic_DNA"/>
</dbReference>
<geneLocation type="plasmid" evidence="1">
    <name>pLS20</name>
</geneLocation>
<reference evidence="1" key="2">
    <citation type="submission" date="2011-02" db="EMBL/GenBank/DDBJ databases">
        <title>Host Range of a conjugational plasmid pLS20 originated from Bacillus subtilis (natto).</title>
        <authorList>
            <person name="Itaya M."/>
        </authorList>
    </citation>
    <scope>NUCLEOTIDE SEQUENCE</scope>
    <source>
        <strain evidence="1">IFO 3335</strain>
        <plasmid evidence="1">pLS20</plasmid>
    </source>
</reference>